<dbReference type="InterPro" id="IPR001680">
    <property type="entry name" value="WD40_rpt"/>
</dbReference>
<dbReference type="Proteomes" id="UP001168821">
    <property type="component" value="Unassembled WGS sequence"/>
</dbReference>
<evidence type="ECO:0000256" key="3">
    <source>
        <dbReference type="PROSITE-ProRule" id="PRU00221"/>
    </source>
</evidence>
<feature type="repeat" description="WD" evidence="3">
    <location>
        <begin position="763"/>
        <end position="805"/>
    </location>
</feature>
<evidence type="ECO:0000259" key="6">
    <source>
        <dbReference type="Pfam" id="PF23774"/>
    </source>
</evidence>
<evidence type="ECO:0000259" key="7">
    <source>
        <dbReference type="Pfam" id="PF23775"/>
    </source>
</evidence>
<feature type="domain" description="Gem-associated protein 5 second beta-propeller" evidence="7">
    <location>
        <begin position="539"/>
        <end position="831"/>
    </location>
</feature>
<dbReference type="Pfam" id="PF23770">
    <property type="entry name" value="Beta-prop_RIG_1st"/>
    <property type="match status" value="1"/>
</dbReference>
<keyword evidence="2" id="KW-0677">Repeat</keyword>
<dbReference type="InterPro" id="IPR056421">
    <property type="entry name" value="TPR_GEMI5"/>
</dbReference>
<name>A0AA38IJU0_9CUCU</name>
<dbReference type="GO" id="GO:0003730">
    <property type="term" value="F:mRNA 3'-UTR binding"/>
    <property type="evidence" value="ECO:0007669"/>
    <property type="project" value="TreeGrafter"/>
</dbReference>
<dbReference type="PANTHER" id="PTHR46362:SF1">
    <property type="entry name" value="GEM-ASSOCIATED PROTEIN 5"/>
    <property type="match status" value="1"/>
</dbReference>
<dbReference type="PANTHER" id="PTHR46362">
    <property type="entry name" value="GEM-ASSOCIATED PROTEIN 5"/>
    <property type="match status" value="1"/>
</dbReference>
<dbReference type="PROSITE" id="PS50082">
    <property type="entry name" value="WD_REPEATS_2"/>
    <property type="match status" value="3"/>
</dbReference>
<dbReference type="InterPro" id="IPR052640">
    <property type="entry name" value="Gemin-5"/>
</dbReference>
<proteinExistence type="predicted"/>
<dbReference type="AlphaFoldDB" id="A0AA38IJU0"/>
<dbReference type="GO" id="GO:0032797">
    <property type="term" value="C:SMN complex"/>
    <property type="evidence" value="ECO:0007669"/>
    <property type="project" value="TreeGrafter"/>
</dbReference>
<dbReference type="InterPro" id="IPR019775">
    <property type="entry name" value="WD40_repeat_CS"/>
</dbReference>
<gene>
    <name evidence="8" type="ORF">Zmor_009883</name>
</gene>
<protein>
    <recommendedName>
        <fullName evidence="10">Gem-associated protein 5</fullName>
    </recommendedName>
</protein>
<keyword evidence="1 3" id="KW-0853">WD repeat</keyword>
<organism evidence="8 9">
    <name type="scientific">Zophobas morio</name>
    <dbReference type="NCBI Taxonomy" id="2755281"/>
    <lineage>
        <taxon>Eukaryota</taxon>
        <taxon>Metazoa</taxon>
        <taxon>Ecdysozoa</taxon>
        <taxon>Arthropoda</taxon>
        <taxon>Hexapoda</taxon>
        <taxon>Insecta</taxon>
        <taxon>Pterygota</taxon>
        <taxon>Neoptera</taxon>
        <taxon>Endopterygota</taxon>
        <taxon>Coleoptera</taxon>
        <taxon>Polyphaga</taxon>
        <taxon>Cucujiformia</taxon>
        <taxon>Tenebrionidae</taxon>
        <taxon>Zophobas</taxon>
    </lineage>
</organism>
<dbReference type="InterPro" id="IPR015943">
    <property type="entry name" value="WD40/YVTN_repeat-like_dom_sf"/>
</dbReference>
<dbReference type="SUPFAM" id="SSF75011">
    <property type="entry name" value="3-carboxy-cis,cis-mucoante lactonizing enzyme"/>
    <property type="match status" value="1"/>
</dbReference>
<evidence type="ECO:0000259" key="5">
    <source>
        <dbReference type="Pfam" id="PF23770"/>
    </source>
</evidence>
<dbReference type="EMBL" id="JALNTZ010000003">
    <property type="protein sequence ID" value="KAJ3658125.1"/>
    <property type="molecule type" value="Genomic_DNA"/>
</dbReference>
<feature type="domain" description="Gem-associated protein 5 first beta-propeller" evidence="5">
    <location>
        <begin position="23"/>
        <end position="238"/>
    </location>
</feature>
<sequence length="1170" mass="131444">MNELVVPPAPHWYKSSIVACAPDNTLVYGSKNDLVVVTEKVDKKPADVRIIHGAHSKHVTSVDLNRKWKDPHSYAVSLGEDSVIRVWNLDTFEKKTSNKDHVGHKEAVIGAVFAGDDRVVSATSSGVVSVWNINTNESKFLKDLFKNKVTLTCLSSCPHAGWLLAFGLSNGGVVVADLRRNGQVLYKLRGHYQSVVSLSWCPAPVNVFPQSTNNTVKNKSTEDVPETTSVENKEKEKKVNPWVNLVHADDDAPVVEGQKEVPDFLKECDNLRNKILGVETQKNDDEKVTVAQDDRSDKAATRAEKPRQRQEVVQNRPLPVIFDGDFLDDSGLDSVALPEEKQKIEQEKSDLQEKTEEPEIETSGEDSGIMRDAYLKPEEPIEEEPRTEYLLASAGRDKSVYIWRAGTDGRMQTFFFASRKSNRREKHSMTWIALCWVTPDTILTSSATGEILAWSMPKPKDAKKHFTVVHYEHSCLVFNIVTPPNYRTAYNWRDKVAMNAWTWGQEGKLVNYDLSKEKMRSAFTTVTALVTCFSSSVLDPNRLAIGLRDGGIRIWDLSIPHSNVVNMQRYHPKYTQRVSAIAWHPVRETIVAFGTEEGRVGFIDLTSKKHTLFPHYFRNQVYKVEWGPVRGDVDNLGLYVVAEGKMAIYNIDKPTENPTHMELPENLNVYRFAWKPDHTLLLLNGKDGSLVVLKTDLTAITTIYPNDKGLNGIVWHPDAFTNKTEISPRCNWFAAATTKGVIVFDCHALDKNDNFADKLVVSFEGHLKPPLALAWCPFEGNKIISTAGDGLSHVWDVTTKTIIATFVDSYLSHNYAAAWSPVDPDLVIIGDKTLRIWSISGNPARSDEEFIAERKRMLAKSAKNDPEKTEKNKIKVEIPVKVKSAPKNYIVPSIYVSNDDNISQQVDRMRKLMDGGGDISSEKTKLDPFDLFGNKEQVSTLLDANYQQHQKEGKFKSCELISLWKGNVAEHIQNAINENRVTPSVIALAPMVSIKLWQDACVIYAKKLSEEANSDPLETAMYFLACHKVEDAIQSLCLNLMFREALALAKHRLPENSDITTNVVEKWAQHCTDTGNFENAAYCYISINDYEKAAKVLARRTHKEFLEFALELAEKAGNKGLCDSIKYKCSEAQSAQIVEPSVPSRGDAILKNMAENESQIEDTTKIEKEE</sequence>
<feature type="repeat" description="WD" evidence="3">
    <location>
        <begin position="101"/>
        <end position="141"/>
    </location>
</feature>
<feature type="compositionally biased region" description="Basic and acidic residues" evidence="4">
    <location>
        <begin position="338"/>
        <end position="357"/>
    </location>
</feature>
<dbReference type="Pfam" id="PF23775">
    <property type="entry name" value="Beta-prop_RIG_2nd"/>
    <property type="match status" value="1"/>
</dbReference>
<dbReference type="InterPro" id="IPR036322">
    <property type="entry name" value="WD40_repeat_dom_sf"/>
</dbReference>
<evidence type="ECO:0000313" key="9">
    <source>
        <dbReference type="Proteomes" id="UP001168821"/>
    </source>
</evidence>
<dbReference type="Pfam" id="PF23774">
    <property type="entry name" value="TPR_GEMI5"/>
    <property type="match status" value="1"/>
</dbReference>
<evidence type="ECO:0000256" key="2">
    <source>
        <dbReference type="ARBA" id="ARBA00022737"/>
    </source>
</evidence>
<dbReference type="Gene3D" id="2.130.10.10">
    <property type="entry name" value="YVTN repeat-like/Quinoprotein amine dehydrogenase"/>
    <property type="match status" value="3"/>
</dbReference>
<feature type="repeat" description="WD" evidence="3">
    <location>
        <begin position="52"/>
        <end position="97"/>
    </location>
</feature>
<dbReference type="GO" id="GO:0000387">
    <property type="term" value="P:spliceosomal snRNP assembly"/>
    <property type="evidence" value="ECO:0007669"/>
    <property type="project" value="TreeGrafter"/>
</dbReference>
<dbReference type="GO" id="GO:0005634">
    <property type="term" value="C:nucleus"/>
    <property type="evidence" value="ECO:0007669"/>
    <property type="project" value="TreeGrafter"/>
</dbReference>
<comment type="caution">
    <text evidence="8">The sequence shown here is derived from an EMBL/GenBank/DDBJ whole genome shotgun (WGS) entry which is preliminary data.</text>
</comment>
<evidence type="ECO:0000256" key="1">
    <source>
        <dbReference type="ARBA" id="ARBA00022574"/>
    </source>
</evidence>
<reference evidence="8" key="1">
    <citation type="journal article" date="2023" name="G3 (Bethesda)">
        <title>Whole genome assemblies of Zophobas morio and Tenebrio molitor.</title>
        <authorList>
            <person name="Kaur S."/>
            <person name="Stinson S.A."/>
            <person name="diCenzo G.C."/>
        </authorList>
    </citation>
    <scope>NUCLEOTIDE SEQUENCE</scope>
    <source>
        <strain evidence="8">QUZm001</strain>
    </source>
</reference>
<evidence type="ECO:0008006" key="10">
    <source>
        <dbReference type="Google" id="ProtNLM"/>
    </source>
</evidence>
<feature type="region of interest" description="Disordered" evidence="4">
    <location>
        <begin position="338"/>
        <end position="370"/>
    </location>
</feature>
<accession>A0AA38IJU0</accession>
<evidence type="ECO:0000313" key="8">
    <source>
        <dbReference type="EMBL" id="KAJ3658125.1"/>
    </source>
</evidence>
<keyword evidence="9" id="KW-1185">Reference proteome</keyword>
<evidence type="ECO:0000256" key="4">
    <source>
        <dbReference type="SAM" id="MobiDB-lite"/>
    </source>
</evidence>
<dbReference type="InterPro" id="IPR056424">
    <property type="entry name" value="Beta-prop_GEMI5_2nd"/>
</dbReference>
<dbReference type="SUPFAM" id="SSF50978">
    <property type="entry name" value="WD40 repeat-like"/>
    <property type="match status" value="1"/>
</dbReference>
<feature type="compositionally biased region" description="Basic and acidic residues" evidence="4">
    <location>
        <begin position="283"/>
        <end position="310"/>
    </location>
</feature>
<dbReference type="PROSITE" id="PS00678">
    <property type="entry name" value="WD_REPEATS_1"/>
    <property type="match status" value="2"/>
</dbReference>
<feature type="domain" description="Gem-associated protein 5 TPR" evidence="6">
    <location>
        <begin position="930"/>
        <end position="1132"/>
    </location>
</feature>
<feature type="region of interest" description="Disordered" evidence="4">
    <location>
        <begin position="283"/>
        <end position="315"/>
    </location>
</feature>
<dbReference type="SMART" id="SM00320">
    <property type="entry name" value="WD40"/>
    <property type="match status" value="10"/>
</dbReference>
<dbReference type="InterPro" id="IPR056432">
    <property type="entry name" value="Beta-prop_GEMI5_1st"/>
</dbReference>